<dbReference type="GO" id="GO:0005384">
    <property type="term" value="F:manganese ion transmembrane transporter activity"/>
    <property type="evidence" value="ECO:0000318"/>
    <property type="project" value="GO_Central"/>
</dbReference>
<keyword evidence="7 9" id="KW-0472">Membrane</keyword>
<keyword evidence="3" id="KW-0408">Iron</keyword>
<dbReference type="GO" id="GO:0016020">
    <property type="term" value="C:membrane"/>
    <property type="evidence" value="ECO:0000318"/>
    <property type="project" value="GO_Central"/>
</dbReference>
<keyword evidence="4 9" id="KW-0926">Vacuole</keyword>
<keyword evidence="5 9" id="KW-0812">Transmembrane</keyword>
<evidence type="ECO:0000256" key="5">
    <source>
        <dbReference type="ARBA" id="ARBA00022692"/>
    </source>
</evidence>
<feature type="transmembrane region" description="Helical" evidence="9">
    <location>
        <begin position="180"/>
        <end position="198"/>
    </location>
</feature>
<keyword evidence="6 9" id="KW-1133">Transmembrane helix</keyword>
<dbReference type="EMBL" id="LFYR01000655">
    <property type="protein sequence ID" value="KMZ71828.1"/>
    <property type="molecule type" value="Genomic_DNA"/>
</dbReference>
<sequence>MSISDNSITSPVRAPTDLERNVVSQPDVNYAKRANLLRAMMFSANEGLVFVALLIIVGSKKMTSKELVVIGLLSIVANACKMAIGEYVSVSTQYDIHMAQIERKRESGGIIMTEEEENLPSPTQAAGASALASALGGLLPLLSGVLVNPWEIRVVVVCVVTSLGLGATGGYFGGCSVKRSAIKVFIGGLIRLFFGLFFELEIKSSGDKFDDDDSEYILCCFVYLYFNFEMFLHAHLSFYFS</sequence>
<dbReference type="GO" id="GO:0005774">
    <property type="term" value="C:vacuolar membrane"/>
    <property type="evidence" value="ECO:0007669"/>
    <property type="project" value="UniProtKB-SubCell"/>
</dbReference>
<keyword evidence="9" id="KW-0813">Transport</keyword>
<keyword evidence="9" id="KW-0406">Ion transport</keyword>
<comment type="catalytic activity">
    <reaction evidence="8">
        <text>Fe(2+)(in) = Fe(2+)(out)</text>
        <dbReference type="Rhea" id="RHEA:28486"/>
        <dbReference type="ChEBI" id="CHEBI:29033"/>
    </reaction>
    <physiologicalReaction direction="left-to-right" evidence="8">
        <dbReference type="Rhea" id="RHEA:28487"/>
    </physiologicalReaction>
</comment>
<dbReference type="PANTHER" id="PTHR31851">
    <property type="entry name" value="FE(2+)/MN(2+) TRANSPORTER PCL1"/>
    <property type="match status" value="1"/>
</dbReference>
<dbReference type="Pfam" id="PF01988">
    <property type="entry name" value="VIT1"/>
    <property type="match status" value="2"/>
</dbReference>
<gene>
    <name evidence="10" type="ORF">ZOSMA_174G00230</name>
</gene>
<evidence type="ECO:0000313" key="11">
    <source>
        <dbReference type="Proteomes" id="UP000036987"/>
    </source>
</evidence>
<feature type="transmembrane region" description="Helical" evidence="9">
    <location>
        <begin position="67"/>
        <end position="84"/>
    </location>
</feature>
<evidence type="ECO:0000256" key="6">
    <source>
        <dbReference type="ARBA" id="ARBA00022989"/>
    </source>
</evidence>
<comment type="function">
    <text evidence="9">Vacuolar Fe(2+) uptake transporter.</text>
</comment>
<evidence type="ECO:0000313" key="10">
    <source>
        <dbReference type="EMBL" id="KMZ71828.1"/>
    </source>
</evidence>
<comment type="caution">
    <text evidence="9">Lacks conserved residue(s) required for the propagation of feature annotation.</text>
</comment>
<evidence type="ECO:0000256" key="3">
    <source>
        <dbReference type="ARBA" id="ARBA00022496"/>
    </source>
</evidence>
<evidence type="ECO:0000256" key="1">
    <source>
        <dbReference type="ARBA" id="ARBA00004128"/>
    </source>
</evidence>
<comment type="subcellular location">
    <subcellularLocation>
        <location evidence="1 9">Vacuole membrane</location>
        <topology evidence="1 9">Multi-pass membrane protein</topology>
    </subcellularLocation>
</comment>
<dbReference type="GO" id="GO:0005381">
    <property type="term" value="F:iron ion transmembrane transporter activity"/>
    <property type="evidence" value="ECO:0000318"/>
    <property type="project" value="GO_Central"/>
</dbReference>
<dbReference type="OrthoDB" id="73465at2759"/>
<name>A0A0K9PRY6_ZOSMR</name>
<proteinExistence type="inferred from homology"/>
<feature type="transmembrane region" description="Helical" evidence="9">
    <location>
        <begin position="36"/>
        <end position="55"/>
    </location>
</feature>
<evidence type="ECO:0000256" key="9">
    <source>
        <dbReference type="RuleBase" id="RU369115"/>
    </source>
</evidence>
<dbReference type="InterPro" id="IPR008217">
    <property type="entry name" value="Ccc1_fam"/>
</dbReference>
<dbReference type="GO" id="GO:0140315">
    <property type="term" value="F:iron ion sequestering activity"/>
    <property type="evidence" value="ECO:0007669"/>
    <property type="project" value="UniProtKB-UniRule"/>
</dbReference>
<dbReference type="AlphaFoldDB" id="A0A0K9PRY6"/>
<feature type="transmembrane region" description="Helical" evidence="9">
    <location>
        <begin position="154"/>
        <end position="174"/>
    </location>
</feature>
<keyword evidence="11" id="KW-1185">Reference proteome</keyword>
<reference evidence="11" key="1">
    <citation type="journal article" date="2016" name="Nature">
        <title>The genome of the seagrass Zostera marina reveals angiosperm adaptation to the sea.</title>
        <authorList>
            <person name="Olsen J.L."/>
            <person name="Rouze P."/>
            <person name="Verhelst B."/>
            <person name="Lin Y.-C."/>
            <person name="Bayer T."/>
            <person name="Collen J."/>
            <person name="Dattolo E."/>
            <person name="De Paoli E."/>
            <person name="Dittami S."/>
            <person name="Maumus F."/>
            <person name="Michel G."/>
            <person name="Kersting A."/>
            <person name="Lauritano C."/>
            <person name="Lohaus R."/>
            <person name="Toepel M."/>
            <person name="Tonon T."/>
            <person name="Vanneste K."/>
            <person name="Amirebrahimi M."/>
            <person name="Brakel J."/>
            <person name="Bostroem C."/>
            <person name="Chovatia M."/>
            <person name="Grimwood J."/>
            <person name="Jenkins J.W."/>
            <person name="Jueterbock A."/>
            <person name="Mraz A."/>
            <person name="Stam W.T."/>
            <person name="Tice H."/>
            <person name="Bornberg-Bauer E."/>
            <person name="Green P.J."/>
            <person name="Pearson G.A."/>
            <person name="Procaccini G."/>
            <person name="Duarte C.M."/>
            <person name="Schmutz J."/>
            <person name="Reusch T.B.H."/>
            <person name="Van de Peer Y."/>
        </authorList>
    </citation>
    <scope>NUCLEOTIDE SEQUENCE [LARGE SCALE GENOMIC DNA]</scope>
    <source>
        <strain evidence="11">cv. Finnish</strain>
    </source>
</reference>
<accession>A0A0K9PRY6</accession>
<feature type="transmembrane region" description="Helical" evidence="9">
    <location>
        <begin position="218"/>
        <end position="240"/>
    </location>
</feature>
<comment type="caution">
    <text evidence="10">The sequence shown here is derived from an EMBL/GenBank/DDBJ whole genome shotgun (WGS) entry which is preliminary data.</text>
</comment>
<dbReference type="STRING" id="29655.A0A0K9PRY6"/>
<organism evidence="10 11">
    <name type="scientific">Zostera marina</name>
    <name type="common">Eelgrass</name>
    <dbReference type="NCBI Taxonomy" id="29655"/>
    <lineage>
        <taxon>Eukaryota</taxon>
        <taxon>Viridiplantae</taxon>
        <taxon>Streptophyta</taxon>
        <taxon>Embryophyta</taxon>
        <taxon>Tracheophyta</taxon>
        <taxon>Spermatophyta</taxon>
        <taxon>Magnoliopsida</taxon>
        <taxon>Liliopsida</taxon>
        <taxon>Zosteraceae</taxon>
        <taxon>Zostera</taxon>
    </lineage>
</organism>
<keyword evidence="3" id="KW-0410">Iron transport</keyword>
<protein>
    <recommendedName>
        <fullName evidence="9">Vacuolar iron transporter</fullName>
    </recommendedName>
</protein>
<evidence type="ECO:0000256" key="4">
    <source>
        <dbReference type="ARBA" id="ARBA00022554"/>
    </source>
</evidence>
<dbReference type="GO" id="GO:0030026">
    <property type="term" value="P:intracellular manganese ion homeostasis"/>
    <property type="evidence" value="ECO:0000318"/>
    <property type="project" value="GO_Central"/>
</dbReference>
<evidence type="ECO:0000256" key="7">
    <source>
        <dbReference type="ARBA" id="ARBA00023136"/>
    </source>
</evidence>
<evidence type="ECO:0000256" key="2">
    <source>
        <dbReference type="ARBA" id="ARBA00007049"/>
    </source>
</evidence>
<dbReference type="Proteomes" id="UP000036987">
    <property type="component" value="Unassembled WGS sequence"/>
</dbReference>
<comment type="similarity">
    <text evidence="2 9">Belongs to the CCC1 family.</text>
</comment>
<evidence type="ECO:0000256" key="8">
    <source>
        <dbReference type="ARBA" id="ARBA00044464"/>
    </source>
</evidence>
<dbReference type="OMA" id="HHTKATI"/>
<feature type="transmembrane region" description="Helical" evidence="9">
    <location>
        <begin position="125"/>
        <end position="147"/>
    </location>
</feature>